<dbReference type="InterPro" id="IPR011009">
    <property type="entry name" value="Kinase-like_dom_sf"/>
</dbReference>
<comment type="caution">
    <text evidence="2">The sequence shown here is derived from an EMBL/GenBank/DDBJ whole genome shotgun (WGS) entry which is preliminary data.</text>
</comment>
<dbReference type="AlphaFoldDB" id="A0AA38YIU9"/>
<dbReference type="GO" id="GO:0004672">
    <property type="term" value="F:protein kinase activity"/>
    <property type="evidence" value="ECO:0007669"/>
    <property type="project" value="InterPro"/>
</dbReference>
<evidence type="ECO:0000313" key="3">
    <source>
        <dbReference type="Proteomes" id="UP001168098"/>
    </source>
</evidence>
<gene>
    <name evidence="2" type="ORF">PVL29_027297</name>
</gene>
<dbReference type="PROSITE" id="PS00108">
    <property type="entry name" value="PROTEIN_KINASE_ST"/>
    <property type="match status" value="1"/>
</dbReference>
<dbReference type="Pfam" id="PF00069">
    <property type="entry name" value="Pkinase"/>
    <property type="match status" value="1"/>
</dbReference>
<dbReference type="InterPro" id="IPR052751">
    <property type="entry name" value="Plant_MAPKKK"/>
</dbReference>
<dbReference type="Proteomes" id="UP001168098">
    <property type="component" value="Unassembled WGS sequence"/>
</dbReference>
<proteinExistence type="predicted"/>
<dbReference type="Gene3D" id="1.10.510.10">
    <property type="entry name" value="Transferase(Phosphotransferase) domain 1"/>
    <property type="match status" value="1"/>
</dbReference>
<keyword evidence="3" id="KW-1185">Reference proteome</keyword>
<dbReference type="GO" id="GO:0007165">
    <property type="term" value="P:signal transduction"/>
    <property type="evidence" value="ECO:0007669"/>
    <property type="project" value="TreeGrafter"/>
</dbReference>
<organism evidence="2 3">
    <name type="scientific">Vitis rotundifolia</name>
    <name type="common">Muscadine grape</name>
    <dbReference type="NCBI Taxonomy" id="103349"/>
    <lineage>
        <taxon>Eukaryota</taxon>
        <taxon>Viridiplantae</taxon>
        <taxon>Streptophyta</taxon>
        <taxon>Embryophyta</taxon>
        <taxon>Tracheophyta</taxon>
        <taxon>Spermatophyta</taxon>
        <taxon>Magnoliopsida</taxon>
        <taxon>eudicotyledons</taxon>
        <taxon>Gunneridae</taxon>
        <taxon>Pentapetalae</taxon>
        <taxon>rosids</taxon>
        <taxon>Vitales</taxon>
        <taxon>Vitaceae</taxon>
        <taxon>Viteae</taxon>
        <taxon>Vitis</taxon>
    </lineage>
</organism>
<sequence length="384" mass="42976">MVEEEKRRLAIIRRRKFILQCPRLLSRLNPPLSSSSSVKIMTVTKQAKQGSDSNWQAACRRLHFLKGAVKSLRGGDGVAWTRKHNLGKGSFGFVSFATSRAPIIVCHDDDDGGGGGGGGGYDSVLTNFAVKSAVVSMSSSLRRETKILWDLKLSPHVVQCHGDEMTQSRFDNKTYYNILMEFCEGGSLAKWIKKSGNPGLSEYHVRLFARDMVLGLVHVHSRGYVHCDIKPSNILLARDGDGYTAKIADFGLAKRVAAHPNGEEEDDDELGAVRGTYRYMAPETVNHRVQDQYADIWALGCTVLEMMTGKPMWDSQADLSHDSQIKDILRRIRNSPEWPELPSDISRDGKDFLERCLVRSLRSRWSAEMLIHHPFLSLDLTAKS</sequence>
<dbReference type="SMART" id="SM00220">
    <property type="entry name" value="S_TKc"/>
    <property type="match status" value="1"/>
</dbReference>
<evidence type="ECO:0000313" key="2">
    <source>
        <dbReference type="EMBL" id="KAJ9671240.1"/>
    </source>
</evidence>
<protein>
    <recommendedName>
        <fullName evidence="1">Protein kinase domain-containing protein</fullName>
    </recommendedName>
</protein>
<feature type="domain" description="Protein kinase" evidence="1">
    <location>
        <begin position="80"/>
        <end position="376"/>
    </location>
</feature>
<dbReference type="PROSITE" id="PS50011">
    <property type="entry name" value="PROTEIN_KINASE_DOM"/>
    <property type="match status" value="1"/>
</dbReference>
<evidence type="ECO:0000259" key="1">
    <source>
        <dbReference type="PROSITE" id="PS50011"/>
    </source>
</evidence>
<dbReference type="PANTHER" id="PTHR48011">
    <property type="entry name" value="CCR4-NOT TRANSCRIPTIONAL COMPLEX SUBUNIT CAF120-RELATED"/>
    <property type="match status" value="1"/>
</dbReference>
<dbReference type="InterPro" id="IPR000719">
    <property type="entry name" value="Prot_kinase_dom"/>
</dbReference>
<reference evidence="2 3" key="1">
    <citation type="journal article" date="2023" name="BMC Biotechnol.">
        <title>Vitis rotundifolia cv Carlos genome sequencing.</title>
        <authorList>
            <person name="Huff M."/>
            <person name="Hulse-Kemp A."/>
            <person name="Scheffler B."/>
            <person name="Youngblood R."/>
            <person name="Simpson S."/>
            <person name="Babiker E."/>
            <person name="Staton M."/>
        </authorList>
    </citation>
    <scope>NUCLEOTIDE SEQUENCE [LARGE SCALE GENOMIC DNA]</scope>
    <source>
        <tissue evidence="2">Leaf</tissue>
    </source>
</reference>
<dbReference type="InterPro" id="IPR008271">
    <property type="entry name" value="Ser/Thr_kinase_AS"/>
</dbReference>
<dbReference type="EMBL" id="JARBHA010000020">
    <property type="protein sequence ID" value="KAJ9671240.1"/>
    <property type="molecule type" value="Genomic_DNA"/>
</dbReference>
<name>A0AA38YIU9_VITRO</name>
<accession>A0AA38YIU9</accession>
<dbReference type="PANTHER" id="PTHR48011:SF56">
    <property type="entry name" value="PROTEIN KINASE DOMAIN-CONTAINING PROTEIN"/>
    <property type="match status" value="1"/>
</dbReference>
<dbReference type="SUPFAM" id="SSF56112">
    <property type="entry name" value="Protein kinase-like (PK-like)"/>
    <property type="match status" value="1"/>
</dbReference>
<dbReference type="GO" id="GO:0005524">
    <property type="term" value="F:ATP binding"/>
    <property type="evidence" value="ECO:0007669"/>
    <property type="project" value="InterPro"/>
</dbReference>